<comment type="function">
    <text evidence="4 5">Cell division protein that is part of the divisome complex and is recruited early to the Z-ring. Probably stimulates Z-ring formation, perhaps through the cross-linking of FtsZ protofilaments. Its function overlaps with FtsA.</text>
</comment>
<feature type="region of interest" description="Disordered" evidence="6">
    <location>
        <begin position="58"/>
        <end position="86"/>
    </location>
</feature>
<accession>A0A511DBB0</accession>
<protein>
    <recommendedName>
        <fullName evidence="5">Cell division protein SepF</fullName>
    </recommendedName>
</protein>
<dbReference type="EMBL" id="BJVI01000117">
    <property type="protein sequence ID" value="GEL20944.1"/>
    <property type="molecule type" value="Genomic_DNA"/>
</dbReference>
<dbReference type="InterPro" id="IPR023052">
    <property type="entry name" value="Cell_div_SepF"/>
</dbReference>
<keyword evidence="1 5" id="KW-0132">Cell division</keyword>
<dbReference type="Pfam" id="PF04472">
    <property type="entry name" value="SepF"/>
    <property type="match status" value="1"/>
</dbReference>
<evidence type="ECO:0000256" key="1">
    <source>
        <dbReference type="ARBA" id="ARBA00022618"/>
    </source>
</evidence>
<keyword evidence="8" id="KW-1185">Reference proteome</keyword>
<evidence type="ECO:0000313" key="7">
    <source>
        <dbReference type="EMBL" id="GEL20944.1"/>
    </source>
</evidence>
<organism evidence="7 8">
    <name type="scientific">Pseudonocardia asaccharolytica DSM 44247 = NBRC 16224</name>
    <dbReference type="NCBI Taxonomy" id="1123024"/>
    <lineage>
        <taxon>Bacteria</taxon>
        <taxon>Bacillati</taxon>
        <taxon>Actinomycetota</taxon>
        <taxon>Actinomycetes</taxon>
        <taxon>Pseudonocardiales</taxon>
        <taxon>Pseudonocardiaceae</taxon>
        <taxon>Pseudonocardia</taxon>
    </lineage>
</organism>
<comment type="subcellular location">
    <subcellularLocation>
        <location evidence="5">Cytoplasm</location>
    </subcellularLocation>
    <text evidence="5">Localizes to the division site, in a FtsZ-dependent manner.</text>
</comment>
<keyword evidence="2 5" id="KW-0717">Septation</keyword>
<evidence type="ECO:0000313" key="8">
    <source>
        <dbReference type="Proteomes" id="UP000321328"/>
    </source>
</evidence>
<dbReference type="Proteomes" id="UP000321328">
    <property type="component" value="Unassembled WGS sequence"/>
</dbReference>
<dbReference type="GO" id="GO:0005737">
    <property type="term" value="C:cytoplasm"/>
    <property type="evidence" value="ECO:0007669"/>
    <property type="project" value="UniProtKB-SubCell"/>
</dbReference>
<dbReference type="AlphaFoldDB" id="A0A511DBB0"/>
<gene>
    <name evidence="5 7" type="primary">sepF</name>
    <name evidence="7" type="ORF">PA7_47810</name>
</gene>
<dbReference type="RefSeq" id="WP_028929417.1">
    <property type="nucleotide sequence ID" value="NZ_AUII01000004.1"/>
</dbReference>
<comment type="subunit">
    <text evidence="5">Homodimer. Interacts with FtsZ.</text>
</comment>
<evidence type="ECO:0000256" key="2">
    <source>
        <dbReference type="ARBA" id="ARBA00023210"/>
    </source>
</evidence>
<evidence type="ECO:0000256" key="4">
    <source>
        <dbReference type="ARBA" id="ARBA00044936"/>
    </source>
</evidence>
<name>A0A511DBB0_9PSEU</name>
<proteinExistence type="inferred from homology"/>
<dbReference type="OrthoDB" id="3731101at2"/>
<dbReference type="STRING" id="1123024.GCA_000423625_01386"/>
<evidence type="ECO:0000256" key="5">
    <source>
        <dbReference type="HAMAP-Rule" id="MF_01197"/>
    </source>
</evidence>
<evidence type="ECO:0000256" key="3">
    <source>
        <dbReference type="ARBA" id="ARBA00023306"/>
    </source>
</evidence>
<dbReference type="Gene3D" id="3.30.110.150">
    <property type="entry name" value="SepF-like protein"/>
    <property type="match status" value="1"/>
</dbReference>
<feature type="compositionally biased region" description="Basic and acidic residues" evidence="6">
    <location>
        <begin position="125"/>
        <end position="144"/>
    </location>
</feature>
<evidence type="ECO:0000256" key="6">
    <source>
        <dbReference type="SAM" id="MobiDB-lite"/>
    </source>
</evidence>
<keyword evidence="3 5" id="KW-0131">Cell cycle</keyword>
<dbReference type="GO" id="GO:0043093">
    <property type="term" value="P:FtsZ-dependent cytokinesis"/>
    <property type="evidence" value="ECO:0007669"/>
    <property type="project" value="UniProtKB-UniRule"/>
</dbReference>
<dbReference type="GO" id="GO:0000917">
    <property type="term" value="P:division septum assembly"/>
    <property type="evidence" value="ECO:0007669"/>
    <property type="project" value="UniProtKB-KW"/>
</dbReference>
<comment type="caution">
    <text evidence="7">The sequence shown here is derived from an EMBL/GenBank/DDBJ whole genome shotgun (WGS) entry which is preliminary data.</text>
</comment>
<reference evidence="7 8" key="1">
    <citation type="submission" date="2019-07" db="EMBL/GenBank/DDBJ databases">
        <title>Whole genome shotgun sequence of Pseudonocardia asaccharolytica NBRC 16224.</title>
        <authorList>
            <person name="Hosoyama A."/>
            <person name="Uohara A."/>
            <person name="Ohji S."/>
            <person name="Ichikawa N."/>
        </authorList>
    </citation>
    <scope>NUCLEOTIDE SEQUENCE [LARGE SCALE GENOMIC DNA]</scope>
    <source>
        <strain evidence="7 8">NBRC 16224</strain>
    </source>
</reference>
<sequence>MGAMYRLKAYFGMVPAEEMGEYVDEHVPGYGGARRAPDERYASARYDYDDRVEELYGGRGDEWDRRPGRPGGMERTPRDLHGDSRIDREVSRGLSGAGGPGPAAVRGALAVDPDAAMRNPIRDPTLREATMRETTLRDPIRSAERSPAGTSVPEQRDRGAVALARITTLQPRSYKEARTIGEHYRDGQPVIMNLTELDAADAKRLVDFAAGLAFALRGSIDKVTNRVFLLTPADVEVSADDARKLAERGMFRQD</sequence>
<feature type="compositionally biased region" description="Basic and acidic residues" evidence="6">
    <location>
        <begin position="58"/>
        <end position="67"/>
    </location>
</feature>
<comment type="similarity">
    <text evidence="5">Belongs to the SepF family.</text>
</comment>
<dbReference type="PANTHER" id="PTHR35798:SF1">
    <property type="entry name" value="CELL DIVISION PROTEIN SEPF"/>
    <property type="match status" value="1"/>
</dbReference>
<feature type="compositionally biased region" description="Basic and acidic residues" evidence="6">
    <location>
        <begin position="75"/>
        <end position="86"/>
    </location>
</feature>
<dbReference type="PANTHER" id="PTHR35798">
    <property type="entry name" value="CELL DIVISION PROTEIN SEPF"/>
    <property type="match status" value="1"/>
</dbReference>
<dbReference type="HAMAP" id="MF_01197">
    <property type="entry name" value="SepF"/>
    <property type="match status" value="1"/>
</dbReference>
<dbReference type="InterPro" id="IPR038594">
    <property type="entry name" value="SepF-like_sf"/>
</dbReference>
<dbReference type="InterPro" id="IPR007561">
    <property type="entry name" value="Cell_div_SepF/SepF-rel"/>
</dbReference>
<feature type="region of interest" description="Disordered" evidence="6">
    <location>
        <begin position="125"/>
        <end position="155"/>
    </location>
</feature>
<keyword evidence="5" id="KW-0963">Cytoplasm</keyword>